<evidence type="ECO:0000256" key="5">
    <source>
        <dbReference type="ARBA" id="ARBA00022729"/>
    </source>
</evidence>
<evidence type="ECO:0000256" key="2">
    <source>
        <dbReference type="ARBA" id="ARBA00007534"/>
    </source>
</evidence>
<dbReference type="PROSITE" id="PS00931">
    <property type="entry name" value="CUTINASE_2"/>
    <property type="match status" value="1"/>
</dbReference>
<dbReference type="Proteomes" id="UP001152607">
    <property type="component" value="Unassembled WGS sequence"/>
</dbReference>
<dbReference type="SMART" id="SM01110">
    <property type="entry name" value="Cutinase"/>
    <property type="match status" value="1"/>
</dbReference>
<keyword evidence="7" id="KW-1015">Disulfide bond</keyword>
<evidence type="ECO:0000256" key="4">
    <source>
        <dbReference type="ARBA" id="ARBA00022525"/>
    </source>
</evidence>
<protein>
    <recommendedName>
        <fullName evidence="12">Cutinase</fullName>
    </recommendedName>
</protein>
<evidence type="ECO:0000256" key="7">
    <source>
        <dbReference type="ARBA" id="ARBA00023157"/>
    </source>
</evidence>
<dbReference type="Gene3D" id="3.40.50.1820">
    <property type="entry name" value="alpha/beta hydrolase"/>
    <property type="match status" value="1"/>
</dbReference>
<evidence type="ECO:0000256" key="8">
    <source>
        <dbReference type="SAM" id="MobiDB-lite"/>
    </source>
</evidence>
<dbReference type="PANTHER" id="PTHR33630:SF13">
    <property type="entry name" value="ACETYLXYLAN ESTERASE"/>
    <property type="match status" value="1"/>
</dbReference>
<sequence length="407" mass="40534">MSFTRRSALLAVLPALAAAQGGTPKLDAACEDVVLFWARGNDAPYHDGRTSPLIDATCAKLAAQGTSCDYIDVQFDATYGGPFCDQIAEGARNGVAQVTAFNSKCPNTKIVMNGYSQGAQVTGDILGGPGGCEKVSDGLDSNSAAGKAIAAALLWGDVRHTANQPYNVLDGAGSEVYPRTGNDLALINRYSSVLRSYCAAGDPVCAGGDVVADHLNYFELYTNDAAAWIVSMVNKVLPTSSSAPSSSASSTMVTSSSRSSAPVVTASSSSAVVPSSGASSSAVAPSSGASSSAVAPSSGASSSAVAPSSGASSSAVVPSSGSSAVVPSNGASGSVSVPTASSNGTGSYSAIDSSVPHYTATVPQPSGTTPSASVPSTNTHPGTHPPFPAATPYDNCVVKYEVVTKYV</sequence>
<keyword evidence="11" id="KW-1185">Reference proteome</keyword>
<evidence type="ECO:0000313" key="10">
    <source>
        <dbReference type="EMBL" id="CAI6332999.1"/>
    </source>
</evidence>
<feature type="signal peptide" evidence="9">
    <location>
        <begin position="1"/>
        <end position="19"/>
    </location>
</feature>
<evidence type="ECO:0000256" key="1">
    <source>
        <dbReference type="ARBA" id="ARBA00004613"/>
    </source>
</evidence>
<dbReference type="EMBL" id="CAOQHR010000004">
    <property type="protein sequence ID" value="CAI6332999.1"/>
    <property type="molecule type" value="Genomic_DNA"/>
</dbReference>
<dbReference type="PANTHER" id="PTHR33630">
    <property type="entry name" value="CUTINASE RV1984C-RELATED-RELATED"/>
    <property type="match status" value="1"/>
</dbReference>
<feature type="compositionally biased region" description="Polar residues" evidence="8">
    <location>
        <begin position="339"/>
        <end position="352"/>
    </location>
</feature>
<comment type="caution">
    <text evidence="10">The sequence shown here is derived from an EMBL/GenBank/DDBJ whole genome shotgun (WGS) entry which is preliminary data.</text>
</comment>
<dbReference type="SUPFAM" id="SSF53474">
    <property type="entry name" value="alpha/beta-Hydrolases"/>
    <property type="match status" value="1"/>
</dbReference>
<feature type="region of interest" description="Disordered" evidence="8">
    <location>
        <begin position="240"/>
        <end position="387"/>
    </location>
</feature>
<feature type="compositionally biased region" description="Low complexity" evidence="8">
    <location>
        <begin position="240"/>
        <end position="338"/>
    </location>
</feature>
<organism evidence="10 11">
    <name type="scientific">Periconia digitata</name>
    <dbReference type="NCBI Taxonomy" id="1303443"/>
    <lineage>
        <taxon>Eukaryota</taxon>
        <taxon>Fungi</taxon>
        <taxon>Dikarya</taxon>
        <taxon>Ascomycota</taxon>
        <taxon>Pezizomycotina</taxon>
        <taxon>Dothideomycetes</taxon>
        <taxon>Pleosporomycetidae</taxon>
        <taxon>Pleosporales</taxon>
        <taxon>Massarineae</taxon>
        <taxon>Periconiaceae</taxon>
        <taxon>Periconia</taxon>
    </lineage>
</organism>
<feature type="compositionally biased region" description="Polar residues" evidence="8">
    <location>
        <begin position="361"/>
        <end position="381"/>
    </location>
</feature>
<gene>
    <name evidence="10" type="ORF">PDIGIT_LOCUS6033</name>
</gene>
<feature type="chain" id="PRO_5040900445" description="Cutinase" evidence="9">
    <location>
        <begin position="20"/>
        <end position="407"/>
    </location>
</feature>
<name>A0A9W4UCT3_9PLEO</name>
<keyword evidence="3" id="KW-0719">Serine esterase</keyword>
<keyword evidence="4" id="KW-0964">Secreted</keyword>
<comment type="subcellular location">
    <subcellularLocation>
        <location evidence="1">Secreted</location>
    </subcellularLocation>
</comment>
<comment type="similarity">
    <text evidence="2">Belongs to the cutinase family.</text>
</comment>
<dbReference type="InterPro" id="IPR029058">
    <property type="entry name" value="AB_hydrolase_fold"/>
</dbReference>
<dbReference type="InterPro" id="IPR000675">
    <property type="entry name" value="Cutinase/axe"/>
</dbReference>
<proteinExistence type="inferred from homology"/>
<accession>A0A9W4UCT3</accession>
<dbReference type="GO" id="GO:0005576">
    <property type="term" value="C:extracellular region"/>
    <property type="evidence" value="ECO:0007669"/>
    <property type="project" value="UniProtKB-SubCell"/>
</dbReference>
<evidence type="ECO:0000256" key="9">
    <source>
        <dbReference type="SAM" id="SignalP"/>
    </source>
</evidence>
<reference evidence="10" key="1">
    <citation type="submission" date="2023-01" db="EMBL/GenBank/DDBJ databases">
        <authorList>
            <person name="Van Ghelder C."/>
            <person name="Rancurel C."/>
        </authorList>
    </citation>
    <scope>NUCLEOTIDE SEQUENCE</scope>
    <source>
        <strain evidence="10">CNCM I-4278</strain>
    </source>
</reference>
<evidence type="ECO:0000256" key="6">
    <source>
        <dbReference type="ARBA" id="ARBA00022801"/>
    </source>
</evidence>
<evidence type="ECO:0000313" key="11">
    <source>
        <dbReference type="Proteomes" id="UP001152607"/>
    </source>
</evidence>
<dbReference type="Pfam" id="PF01083">
    <property type="entry name" value="Cutinase"/>
    <property type="match status" value="1"/>
</dbReference>
<dbReference type="AlphaFoldDB" id="A0A9W4UCT3"/>
<evidence type="ECO:0000256" key="3">
    <source>
        <dbReference type="ARBA" id="ARBA00022487"/>
    </source>
</evidence>
<dbReference type="OrthoDB" id="2586582at2759"/>
<dbReference type="GO" id="GO:0052689">
    <property type="term" value="F:carboxylic ester hydrolase activity"/>
    <property type="evidence" value="ECO:0007669"/>
    <property type="project" value="UniProtKB-KW"/>
</dbReference>
<evidence type="ECO:0008006" key="12">
    <source>
        <dbReference type="Google" id="ProtNLM"/>
    </source>
</evidence>
<keyword evidence="6" id="KW-0378">Hydrolase</keyword>
<dbReference type="InterPro" id="IPR043579">
    <property type="entry name" value="CUTINASE_2"/>
</dbReference>
<keyword evidence="5 9" id="KW-0732">Signal</keyword>